<dbReference type="Gene3D" id="1.20.950.20">
    <property type="entry name" value="Transmembrane di-heme cytochromes, Chain C"/>
    <property type="match status" value="1"/>
</dbReference>
<dbReference type="PANTHER" id="PTHR30529:SF1">
    <property type="entry name" value="CYTOCHROME B561 HOMOLOG 2"/>
    <property type="match status" value="1"/>
</dbReference>
<evidence type="ECO:0000256" key="12">
    <source>
        <dbReference type="ARBA" id="ARBA00037975"/>
    </source>
</evidence>
<evidence type="ECO:0000256" key="8">
    <source>
        <dbReference type="ARBA" id="ARBA00022982"/>
    </source>
</evidence>
<comment type="cofactor">
    <cofactor evidence="1">
        <name>heme b</name>
        <dbReference type="ChEBI" id="CHEBI:60344"/>
    </cofactor>
</comment>
<keyword evidence="6 13" id="KW-0812">Transmembrane</keyword>
<dbReference type="InterPro" id="IPR011577">
    <property type="entry name" value="Cyt_b561_bac/Ni-Hgenase"/>
</dbReference>
<accession>A0A5Q0BKM0</accession>
<feature type="transmembrane region" description="Helical" evidence="13">
    <location>
        <begin position="88"/>
        <end position="110"/>
    </location>
</feature>
<dbReference type="GO" id="GO:0022904">
    <property type="term" value="P:respiratory electron transport chain"/>
    <property type="evidence" value="ECO:0007669"/>
    <property type="project" value="InterPro"/>
</dbReference>
<evidence type="ECO:0000256" key="5">
    <source>
        <dbReference type="ARBA" id="ARBA00022617"/>
    </source>
</evidence>
<feature type="domain" description="Cytochrome b561 bacterial/Ni-hydrogenase" evidence="14">
    <location>
        <begin position="8"/>
        <end position="177"/>
    </location>
</feature>
<keyword evidence="10" id="KW-0408">Iron</keyword>
<organism evidence="15 16">
    <name type="scientific">Candidatus Methylospira mobilis</name>
    <dbReference type="NCBI Taxonomy" id="1808979"/>
    <lineage>
        <taxon>Bacteria</taxon>
        <taxon>Pseudomonadati</taxon>
        <taxon>Pseudomonadota</taxon>
        <taxon>Gammaproteobacteria</taxon>
        <taxon>Methylococcales</taxon>
        <taxon>Methylococcaceae</taxon>
        <taxon>Candidatus Methylospira</taxon>
    </lineage>
</organism>
<dbReference type="Proteomes" id="UP000325755">
    <property type="component" value="Chromosome"/>
</dbReference>
<evidence type="ECO:0000256" key="7">
    <source>
        <dbReference type="ARBA" id="ARBA00022723"/>
    </source>
</evidence>
<keyword evidence="3" id="KW-0813">Transport</keyword>
<evidence type="ECO:0000256" key="3">
    <source>
        <dbReference type="ARBA" id="ARBA00022448"/>
    </source>
</evidence>
<sequence>MTIQDIKYPVSLRAVHWLMTAGFGLLFVTGPVMVDLAKDDPLRAILMNLHKSIGVLVLVFVGLRLFIRLRASVLPELPAEFEQWERELAHYAHRFLYVLMLVVPLSGWAVSDLHGRPVKLFGLVLPKLFPTIEGIGATPGFVHTVIAYAALAVIALHLAGILKHRYLDRQCVLKRMI</sequence>
<evidence type="ECO:0000313" key="15">
    <source>
        <dbReference type="EMBL" id="QFY42754.1"/>
    </source>
</evidence>
<feature type="transmembrane region" description="Helical" evidence="13">
    <location>
        <begin position="12"/>
        <end position="33"/>
    </location>
</feature>
<gene>
    <name evidence="15" type="ORF">F6R98_09060</name>
</gene>
<dbReference type="GO" id="GO:0020037">
    <property type="term" value="F:heme binding"/>
    <property type="evidence" value="ECO:0007669"/>
    <property type="project" value="TreeGrafter"/>
</dbReference>
<evidence type="ECO:0000256" key="11">
    <source>
        <dbReference type="ARBA" id="ARBA00023136"/>
    </source>
</evidence>
<dbReference type="GO" id="GO:0046872">
    <property type="term" value="F:metal ion binding"/>
    <property type="evidence" value="ECO:0007669"/>
    <property type="project" value="UniProtKB-KW"/>
</dbReference>
<keyword evidence="5" id="KW-0349">Heme</keyword>
<evidence type="ECO:0000256" key="6">
    <source>
        <dbReference type="ARBA" id="ARBA00022692"/>
    </source>
</evidence>
<keyword evidence="16" id="KW-1185">Reference proteome</keyword>
<dbReference type="InterPro" id="IPR016174">
    <property type="entry name" value="Di-haem_cyt_TM"/>
</dbReference>
<dbReference type="KEGG" id="mmob:F6R98_09060"/>
<protein>
    <submittedName>
        <fullName evidence="15">Cytochrome b</fullName>
    </submittedName>
</protein>
<dbReference type="SUPFAM" id="SSF81342">
    <property type="entry name" value="Transmembrane di-heme cytochromes"/>
    <property type="match status" value="1"/>
</dbReference>
<dbReference type="AlphaFoldDB" id="A0A5Q0BKM0"/>
<evidence type="ECO:0000256" key="9">
    <source>
        <dbReference type="ARBA" id="ARBA00022989"/>
    </source>
</evidence>
<dbReference type="InterPro" id="IPR052168">
    <property type="entry name" value="Cytochrome_b561_oxidase"/>
</dbReference>
<dbReference type="OrthoDB" id="8589936at2"/>
<keyword evidence="7" id="KW-0479">Metal-binding</keyword>
<keyword evidence="9 13" id="KW-1133">Transmembrane helix</keyword>
<evidence type="ECO:0000256" key="2">
    <source>
        <dbReference type="ARBA" id="ARBA00004651"/>
    </source>
</evidence>
<dbReference type="InParanoid" id="A0A5Q0BKM0"/>
<keyword evidence="11 13" id="KW-0472">Membrane</keyword>
<evidence type="ECO:0000256" key="1">
    <source>
        <dbReference type="ARBA" id="ARBA00001970"/>
    </source>
</evidence>
<dbReference type="GO" id="GO:0009055">
    <property type="term" value="F:electron transfer activity"/>
    <property type="evidence" value="ECO:0007669"/>
    <property type="project" value="InterPro"/>
</dbReference>
<evidence type="ECO:0000256" key="13">
    <source>
        <dbReference type="SAM" id="Phobius"/>
    </source>
</evidence>
<evidence type="ECO:0000313" key="16">
    <source>
        <dbReference type="Proteomes" id="UP000325755"/>
    </source>
</evidence>
<dbReference type="EMBL" id="CP044205">
    <property type="protein sequence ID" value="QFY42754.1"/>
    <property type="molecule type" value="Genomic_DNA"/>
</dbReference>
<keyword evidence="4" id="KW-1003">Cell membrane</keyword>
<feature type="transmembrane region" description="Helical" evidence="13">
    <location>
        <begin position="45"/>
        <end position="67"/>
    </location>
</feature>
<dbReference type="GO" id="GO:0005886">
    <property type="term" value="C:plasma membrane"/>
    <property type="evidence" value="ECO:0007669"/>
    <property type="project" value="UniProtKB-SubCell"/>
</dbReference>
<evidence type="ECO:0000259" key="14">
    <source>
        <dbReference type="Pfam" id="PF01292"/>
    </source>
</evidence>
<feature type="transmembrane region" description="Helical" evidence="13">
    <location>
        <begin position="141"/>
        <end position="162"/>
    </location>
</feature>
<evidence type="ECO:0000256" key="10">
    <source>
        <dbReference type="ARBA" id="ARBA00023004"/>
    </source>
</evidence>
<keyword evidence="8" id="KW-0249">Electron transport</keyword>
<comment type="similarity">
    <text evidence="12">Belongs to the cytochrome b561 family.</text>
</comment>
<dbReference type="Pfam" id="PF01292">
    <property type="entry name" value="Ni_hydr_CYTB"/>
    <property type="match status" value="1"/>
</dbReference>
<evidence type="ECO:0000256" key="4">
    <source>
        <dbReference type="ARBA" id="ARBA00022475"/>
    </source>
</evidence>
<dbReference type="PANTHER" id="PTHR30529">
    <property type="entry name" value="CYTOCHROME B561"/>
    <property type="match status" value="1"/>
</dbReference>
<comment type="subcellular location">
    <subcellularLocation>
        <location evidence="2">Cell membrane</location>
        <topology evidence="2">Multi-pass membrane protein</topology>
    </subcellularLocation>
</comment>
<dbReference type="RefSeq" id="WP_153248748.1">
    <property type="nucleotide sequence ID" value="NZ_CP044205.1"/>
</dbReference>
<name>A0A5Q0BKM0_9GAMM</name>
<proteinExistence type="inferred from homology"/>
<reference evidence="15 16" key="1">
    <citation type="submission" date="2019-09" db="EMBL/GenBank/DDBJ databases">
        <title>Ecophysiology of the spiral-shaped methanotroph Methylospira mobilis as revealed by the complete genome sequence.</title>
        <authorList>
            <person name="Oshkin I.Y."/>
            <person name="Dedysh S.N."/>
            <person name="Miroshnikov K."/>
            <person name="Danilova O.V."/>
            <person name="Hakobyan A."/>
            <person name="Liesack W."/>
        </authorList>
    </citation>
    <scope>NUCLEOTIDE SEQUENCE [LARGE SCALE GENOMIC DNA]</scope>
    <source>
        <strain evidence="15 16">Shm1</strain>
    </source>
</reference>